<name>A0ABY5RZN2_9HYPH</name>
<sequence length="43" mass="4912">MLSYQFEQPFVMDTSKFERTFGGSVTPLREGVRQTIAALQSTR</sequence>
<keyword evidence="2" id="KW-1185">Reference proteome</keyword>
<protein>
    <submittedName>
        <fullName evidence="1">Uncharacterized protein</fullName>
    </submittedName>
</protein>
<accession>A0ABY5RZN2</accession>
<proteinExistence type="predicted"/>
<reference evidence="1" key="1">
    <citation type="submission" date="2022-08" db="EMBL/GenBank/DDBJ databases">
        <title>Microvirga terrae sp. nov., isolated from soil.</title>
        <authorList>
            <person name="Kim K.H."/>
            <person name="Seo Y.L."/>
            <person name="Kim J.M."/>
            <person name="Lee J.K."/>
            <person name="Han D.M."/>
            <person name="Jeon C.O."/>
        </authorList>
    </citation>
    <scope>NUCLEOTIDE SEQUENCE</scope>
    <source>
        <strain evidence="1">R24</strain>
        <plasmid evidence="1">pR24_2</plasmid>
    </source>
</reference>
<keyword evidence="1" id="KW-0614">Plasmid</keyword>
<dbReference type="RefSeq" id="WP_259061103.1">
    <property type="nucleotide sequence ID" value="NZ_CP102847.1"/>
</dbReference>
<evidence type="ECO:0000313" key="2">
    <source>
        <dbReference type="Proteomes" id="UP001017257"/>
    </source>
</evidence>
<dbReference type="Proteomes" id="UP001017257">
    <property type="component" value="Plasmid pR24_2"/>
</dbReference>
<geneLocation type="plasmid" evidence="1 2">
    <name>pR24_2</name>
</geneLocation>
<gene>
    <name evidence="1" type="ORF">HPT29_028230</name>
</gene>
<dbReference type="EMBL" id="CP102847">
    <property type="protein sequence ID" value="UVF22700.1"/>
    <property type="molecule type" value="Genomic_DNA"/>
</dbReference>
<organism evidence="1 2">
    <name type="scientific">Microvirga terrae</name>
    <dbReference type="NCBI Taxonomy" id="2740529"/>
    <lineage>
        <taxon>Bacteria</taxon>
        <taxon>Pseudomonadati</taxon>
        <taxon>Pseudomonadota</taxon>
        <taxon>Alphaproteobacteria</taxon>
        <taxon>Hyphomicrobiales</taxon>
        <taxon>Methylobacteriaceae</taxon>
        <taxon>Microvirga</taxon>
    </lineage>
</organism>
<evidence type="ECO:0000313" key="1">
    <source>
        <dbReference type="EMBL" id="UVF22700.1"/>
    </source>
</evidence>